<feature type="non-terminal residue" evidence="1">
    <location>
        <position position="1"/>
    </location>
</feature>
<dbReference type="EMBL" id="HACM01012596">
    <property type="protein sequence ID" value="CRZ13038.1"/>
    <property type="molecule type" value="Transcribed_RNA"/>
</dbReference>
<dbReference type="AlphaFoldDB" id="A0A0H5RG92"/>
<evidence type="ECO:0000313" key="1">
    <source>
        <dbReference type="EMBL" id="CRZ13038.1"/>
    </source>
</evidence>
<accession>A0A0H5RG92</accession>
<proteinExistence type="predicted"/>
<sequence length="171" mass="18794">CSWPSEDCSCSPTPVAAKAARIPQCLYCQSVDHLVQTCPTCPDERHKQLLKELRNRMQARAPRHPSVRSLHSRFPSASLPLAMFSTEMAIPYCLDTGANVCVMSVDVVQRLTVLDIPFHRCASPISSVFFCSPTVPVKVDFCIIVPSVTFLTATGSVVLHSLRFQVVSCSL</sequence>
<protein>
    <submittedName>
        <fullName evidence="1">Uncharacterized protein</fullName>
    </submittedName>
</protein>
<organism evidence="1">
    <name type="scientific">Spongospora subterranea</name>
    <dbReference type="NCBI Taxonomy" id="70186"/>
    <lineage>
        <taxon>Eukaryota</taxon>
        <taxon>Sar</taxon>
        <taxon>Rhizaria</taxon>
        <taxon>Endomyxa</taxon>
        <taxon>Phytomyxea</taxon>
        <taxon>Plasmodiophorida</taxon>
        <taxon>Plasmodiophoridae</taxon>
        <taxon>Spongospora</taxon>
    </lineage>
</organism>
<reference evidence="1" key="1">
    <citation type="submission" date="2015-04" db="EMBL/GenBank/DDBJ databases">
        <title>The genome sequence of the plant pathogenic Rhizarian Plasmodiophora brassicae reveals insights in its biotrophic life cycle and the origin of chitin synthesis.</title>
        <authorList>
            <person name="Schwelm A."/>
            <person name="Fogelqvist J."/>
            <person name="Knaust A."/>
            <person name="Julke S."/>
            <person name="Lilja T."/>
            <person name="Dhandapani V."/>
            <person name="Bonilla-Rosso G."/>
            <person name="Karlsson M."/>
            <person name="Shevchenko A."/>
            <person name="Choi S.R."/>
            <person name="Kim H.G."/>
            <person name="Park J.Y."/>
            <person name="Lim Y.P."/>
            <person name="Ludwig-Muller J."/>
            <person name="Dixelius C."/>
        </authorList>
    </citation>
    <scope>NUCLEOTIDE SEQUENCE</scope>
    <source>
        <tissue evidence="1">Potato root galls</tissue>
    </source>
</reference>
<feature type="non-terminal residue" evidence="1">
    <location>
        <position position="171"/>
    </location>
</feature>
<name>A0A0H5RG92_9EUKA</name>